<dbReference type="InterPro" id="IPR001179">
    <property type="entry name" value="PPIase_FKBP_dom"/>
</dbReference>
<feature type="signal peptide" evidence="7">
    <location>
        <begin position="1"/>
        <end position="23"/>
    </location>
</feature>
<dbReference type="AlphaFoldDB" id="A0A917BRD5"/>
<evidence type="ECO:0000256" key="3">
    <source>
        <dbReference type="ARBA" id="ARBA00023235"/>
    </source>
</evidence>
<dbReference type="PANTHER" id="PTHR10516">
    <property type="entry name" value="PEPTIDYL-PROLYL CIS-TRANS ISOMERASE"/>
    <property type="match status" value="1"/>
</dbReference>
<feature type="chain" id="PRO_5037723987" description="Peptidyl-prolyl cis-trans isomerase" evidence="7">
    <location>
        <begin position="24"/>
        <end position="317"/>
    </location>
</feature>
<dbReference type="Gene3D" id="3.10.50.40">
    <property type="match status" value="1"/>
</dbReference>
<feature type="compositionally biased region" description="Polar residues" evidence="6">
    <location>
        <begin position="174"/>
        <end position="185"/>
    </location>
</feature>
<proteinExistence type="inferred from homology"/>
<name>A0A917BRD5_9ACTN</name>
<evidence type="ECO:0000259" key="8">
    <source>
        <dbReference type="PROSITE" id="PS50059"/>
    </source>
</evidence>
<dbReference type="PROSITE" id="PS51257">
    <property type="entry name" value="PROKAR_LIPOPROTEIN"/>
    <property type="match status" value="1"/>
</dbReference>
<comment type="similarity">
    <text evidence="5">Belongs to the FKBP-type PPIase family.</text>
</comment>
<evidence type="ECO:0000313" key="9">
    <source>
        <dbReference type="EMBL" id="GGF54653.1"/>
    </source>
</evidence>
<feature type="domain" description="PPIase FKBP-type" evidence="8">
    <location>
        <begin position="231"/>
        <end position="317"/>
    </location>
</feature>
<evidence type="ECO:0000256" key="7">
    <source>
        <dbReference type="SAM" id="SignalP"/>
    </source>
</evidence>
<dbReference type="InterPro" id="IPR046357">
    <property type="entry name" value="PPIase_dom_sf"/>
</dbReference>
<dbReference type="Proteomes" id="UP000649179">
    <property type="component" value="Unassembled WGS sequence"/>
</dbReference>
<keyword evidence="3 4" id="KW-0413">Isomerase</keyword>
<dbReference type="EC" id="5.2.1.8" evidence="5"/>
<dbReference type="PROSITE" id="PS50059">
    <property type="entry name" value="FKBP_PPIASE"/>
    <property type="match status" value="1"/>
</dbReference>
<feature type="region of interest" description="Disordered" evidence="6">
    <location>
        <begin position="170"/>
        <end position="198"/>
    </location>
</feature>
<dbReference type="PANTHER" id="PTHR10516:SF428">
    <property type="entry name" value="PEPTIDYLPROLYL ISOMERASE"/>
    <property type="match status" value="1"/>
</dbReference>
<accession>A0A917BRD5</accession>
<dbReference type="Pfam" id="PF00254">
    <property type="entry name" value="FKBP_C"/>
    <property type="match status" value="1"/>
</dbReference>
<comment type="caution">
    <text evidence="9">The sequence shown here is derived from an EMBL/GenBank/DDBJ whole genome shotgun (WGS) entry which is preliminary data.</text>
</comment>
<evidence type="ECO:0000256" key="4">
    <source>
        <dbReference type="PROSITE-ProRule" id="PRU00277"/>
    </source>
</evidence>
<evidence type="ECO:0000256" key="6">
    <source>
        <dbReference type="SAM" id="MobiDB-lite"/>
    </source>
</evidence>
<gene>
    <name evidence="9" type="ORF">GCM10011519_30700</name>
</gene>
<evidence type="ECO:0000256" key="1">
    <source>
        <dbReference type="ARBA" id="ARBA00000971"/>
    </source>
</evidence>
<keyword evidence="7" id="KW-0732">Signal</keyword>
<reference evidence="9" key="1">
    <citation type="journal article" date="2014" name="Int. J. Syst. Evol. Microbiol.">
        <title>Complete genome sequence of Corynebacterium casei LMG S-19264T (=DSM 44701T), isolated from a smear-ripened cheese.</title>
        <authorList>
            <consortium name="US DOE Joint Genome Institute (JGI-PGF)"/>
            <person name="Walter F."/>
            <person name="Albersmeier A."/>
            <person name="Kalinowski J."/>
            <person name="Ruckert C."/>
        </authorList>
    </citation>
    <scope>NUCLEOTIDE SEQUENCE</scope>
    <source>
        <strain evidence="9">CGMCC 1.16067</strain>
    </source>
</reference>
<dbReference type="InterPro" id="IPR050689">
    <property type="entry name" value="FKBP-type_PPIase"/>
</dbReference>
<dbReference type="GO" id="GO:0005737">
    <property type="term" value="C:cytoplasm"/>
    <property type="evidence" value="ECO:0007669"/>
    <property type="project" value="TreeGrafter"/>
</dbReference>
<dbReference type="EMBL" id="BMKQ01000001">
    <property type="protein sequence ID" value="GGF54653.1"/>
    <property type="molecule type" value="Genomic_DNA"/>
</dbReference>
<comment type="catalytic activity">
    <reaction evidence="1 4 5">
        <text>[protein]-peptidylproline (omega=180) = [protein]-peptidylproline (omega=0)</text>
        <dbReference type="Rhea" id="RHEA:16237"/>
        <dbReference type="Rhea" id="RHEA-COMP:10747"/>
        <dbReference type="Rhea" id="RHEA-COMP:10748"/>
        <dbReference type="ChEBI" id="CHEBI:83833"/>
        <dbReference type="ChEBI" id="CHEBI:83834"/>
        <dbReference type="EC" id="5.2.1.8"/>
    </reaction>
</comment>
<protein>
    <recommendedName>
        <fullName evidence="5">Peptidyl-prolyl cis-trans isomerase</fullName>
        <ecNumber evidence="5">5.2.1.8</ecNumber>
    </recommendedName>
</protein>
<evidence type="ECO:0000256" key="5">
    <source>
        <dbReference type="RuleBase" id="RU003915"/>
    </source>
</evidence>
<evidence type="ECO:0000256" key="2">
    <source>
        <dbReference type="ARBA" id="ARBA00023110"/>
    </source>
</evidence>
<evidence type="ECO:0000313" key="10">
    <source>
        <dbReference type="Proteomes" id="UP000649179"/>
    </source>
</evidence>
<dbReference type="GO" id="GO:0003755">
    <property type="term" value="F:peptidyl-prolyl cis-trans isomerase activity"/>
    <property type="evidence" value="ECO:0007669"/>
    <property type="project" value="UniProtKB-UniRule"/>
</dbReference>
<keyword evidence="10" id="KW-1185">Reference proteome</keyword>
<organism evidence="9 10">
    <name type="scientific">Marmoricola endophyticus</name>
    <dbReference type="NCBI Taxonomy" id="2040280"/>
    <lineage>
        <taxon>Bacteria</taxon>
        <taxon>Bacillati</taxon>
        <taxon>Actinomycetota</taxon>
        <taxon>Actinomycetes</taxon>
        <taxon>Propionibacteriales</taxon>
        <taxon>Nocardioidaceae</taxon>
        <taxon>Marmoricola</taxon>
    </lineage>
</organism>
<dbReference type="RefSeq" id="WP_229660903.1">
    <property type="nucleotide sequence ID" value="NZ_BMKQ01000001.1"/>
</dbReference>
<keyword evidence="2 4" id="KW-0697">Rotamase</keyword>
<dbReference type="SUPFAM" id="SSF54534">
    <property type="entry name" value="FKBP-like"/>
    <property type="match status" value="1"/>
</dbReference>
<reference evidence="9" key="2">
    <citation type="submission" date="2020-09" db="EMBL/GenBank/DDBJ databases">
        <authorList>
            <person name="Sun Q."/>
            <person name="Zhou Y."/>
        </authorList>
    </citation>
    <scope>NUCLEOTIDE SEQUENCE</scope>
    <source>
        <strain evidence="9">CGMCC 1.16067</strain>
    </source>
</reference>
<sequence length="317" mass="32180">MLHGTRRTAAALGAVVLLTPVLAACGGGGDDKSDTDVAGVSLSGGVGKSIKASWPEKFSGKKSSKATTVVKGSGDEIAKDDTVSTYVWIGSGKSKKTVYDDYKNGASEPIPAGQVSGVLGSLFDGATYGSRRAAVTTGSDLFGSPSGNPQLGVGGSDPVVIVVDLVKKAPVSPTPSSDKVQTAPASEQPKVVEKGGKPSGLDFAGVDEPALDTPVQRVVLKQGNGAAVKATDTITVNYLGSTYKGTTPFDESYTKQPLSQPLSGLIKGWAIGLTGVKVGSRVLLQIPPAYGYGAQGSPPTIPANATLWFVIDVTGTK</sequence>